<evidence type="ECO:0000256" key="4">
    <source>
        <dbReference type="ARBA" id="ARBA00022989"/>
    </source>
</evidence>
<dbReference type="EMBL" id="QFFI01000023">
    <property type="protein sequence ID" value="PWG62056.1"/>
    <property type="molecule type" value="Genomic_DNA"/>
</dbReference>
<keyword evidence="3 6" id="KW-0812">Transmembrane</keyword>
<feature type="transmembrane region" description="Helical" evidence="6">
    <location>
        <begin position="144"/>
        <end position="169"/>
    </location>
</feature>
<evidence type="ECO:0000256" key="2">
    <source>
        <dbReference type="ARBA" id="ARBA00022475"/>
    </source>
</evidence>
<dbReference type="InterPro" id="IPR001123">
    <property type="entry name" value="LeuE-type"/>
</dbReference>
<dbReference type="OrthoDB" id="9812084at2"/>
<keyword evidence="5 6" id="KW-0472">Membrane</keyword>
<gene>
    <name evidence="7" type="ORF">DEM34_13850</name>
</gene>
<keyword evidence="8" id="KW-1185">Reference proteome</keyword>
<dbReference type="GO" id="GO:0033228">
    <property type="term" value="P:cysteine export across plasma membrane"/>
    <property type="evidence" value="ECO:0007669"/>
    <property type="project" value="TreeGrafter"/>
</dbReference>
<comment type="subcellular location">
    <subcellularLocation>
        <location evidence="1">Cell membrane</location>
        <topology evidence="1">Multi-pass membrane protein</topology>
    </subcellularLocation>
</comment>
<protein>
    <submittedName>
        <fullName evidence="7">Lysine transporter LysE</fullName>
    </submittedName>
</protein>
<evidence type="ECO:0000313" key="7">
    <source>
        <dbReference type="EMBL" id="PWG62056.1"/>
    </source>
</evidence>
<feature type="transmembrane region" description="Helical" evidence="6">
    <location>
        <begin position="45"/>
        <end position="70"/>
    </location>
</feature>
<reference evidence="7 8" key="1">
    <citation type="submission" date="2018-05" db="EMBL/GenBank/DDBJ databases">
        <title>Spiribacter halobius sp. nov., a moderately halophilic bacterium isolated from marine solar saltern.</title>
        <authorList>
            <person name="Zheng W.-S."/>
            <person name="Lu D.-C."/>
            <person name="Du Z.-J."/>
        </authorList>
    </citation>
    <scope>NUCLEOTIDE SEQUENCE [LARGE SCALE GENOMIC DNA]</scope>
    <source>
        <strain evidence="7 8">E85</strain>
    </source>
</reference>
<evidence type="ECO:0000313" key="8">
    <source>
        <dbReference type="Proteomes" id="UP000245474"/>
    </source>
</evidence>
<dbReference type="GO" id="GO:0005886">
    <property type="term" value="C:plasma membrane"/>
    <property type="evidence" value="ECO:0007669"/>
    <property type="project" value="UniProtKB-SubCell"/>
</dbReference>
<dbReference type="AlphaFoldDB" id="A0A2U2MYP1"/>
<evidence type="ECO:0000256" key="5">
    <source>
        <dbReference type="ARBA" id="ARBA00023136"/>
    </source>
</evidence>
<dbReference type="PANTHER" id="PTHR30086">
    <property type="entry name" value="ARGININE EXPORTER PROTEIN ARGO"/>
    <property type="match status" value="1"/>
</dbReference>
<sequence length="204" mass="21606">MTGLTVQGFLLPLALFAFTMSVTPGPNNIMLTASGANYGFRRTLPHMLGVSLGFCSLILIVAAGLGALFIRYPELQTALRMAGSAYLLYLAWRIARAAPPSERAPGEGRPLRFHEAAAFQYVNPKAWVMAITAVGTFTLAGDGYVASAAAVAVVCTLVNLPSVSLWAGFGVAIARLLRTPAAWRAFNVTMGLLTASCVWLIAAR</sequence>
<evidence type="ECO:0000256" key="1">
    <source>
        <dbReference type="ARBA" id="ARBA00004651"/>
    </source>
</evidence>
<dbReference type="PANTHER" id="PTHR30086:SF20">
    <property type="entry name" value="ARGININE EXPORTER PROTEIN ARGO-RELATED"/>
    <property type="match status" value="1"/>
</dbReference>
<keyword evidence="2" id="KW-1003">Cell membrane</keyword>
<keyword evidence="4 6" id="KW-1133">Transmembrane helix</keyword>
<dbReference type="RefSeq" id="WP_109679413.1">
    <property type="nucleotide sequence ID" value="NZ_CP086615.1"/>
</dbReference>
<evidence type="ECO:0000256" key="6">
    <source>
        <dbReference type="SAM" id="Phobius"/>
    </source>
</evidence>
<organism evidence="7 8">
    <name type="scientific">Sediminicurvatus halobius</name>
    <dbReference type="NCBI Taxonomy" id="2182432"/>
    <lineage>
        <taxon>Bacteria</taxon>
        <taxon>Pseudomonadati</taxon>
        <taxon>Pseudomonadota</taxon>
        <taxon>Gammaproteobacteria</taxon>
        <taxon>Chromatiales</taxon>
        <taxon>Ectothiorhodospiraceae</taxon>
        <taxon>Sediminicurvatus</taxon>
    </lineage>
</organism>
<proteinExistence type="predicted"/>
<name>A0A2U2MYP1_9GAMM</name>
<accession>A0A2U2MYP1</accession>
<dbReference type="Proteomes" id="UP000245474">
    <property type="component" value="Unassembled WGS sequence"/>
</dbReference>
<dbReference type="GO" id="GO:0015171">
    <property type="term" value="F:amino acid transmembrane transporter activity"/>
    <property type="evidence" value="ECO:0007669"/>
    <property type="project" value="TreeGrafter"/>
</dbReference>
<dbReference type="Pfam" id="PF01810">
    <property type="entry name" value="LysE"/>
    <property type="match status" value="1"/>
</dbReference>
<feature type="transmembrane region" description="Helical" evidence="6">
    <location>
        <begin position="181"/>
        <end position="202"/>
    </location>
</feature>
<evidence type="ECO:0000256" key="3">
    <source>
        <dbReference type="ARBA" id="ARBA00022692"/>
    </source>
</evidence>
<comment type="caution">
    <text evidence="7">The sequence shown here is derived from an EMBL/GenBank/DDBJ whole genome shotgun (WGS) entry which is preliminary data.</text>
</comment>